<proteinExistence type="predicted"/>
<gene>
    <name evidence="2" type="primary">Dere\GG11628</name>
    <name evidence="2" type="ORF">Dere_GG11628</name>
</gene>
<reference evidence="2 3" key="1">
    <citation type="journal article" date="2007" name="Nature">
        <title>Evolution of genes and genomes on the Drosophila phylogeny.</title>
        <authorList>
            <consortium name="Drosophila 12 Genomes Consortium"/>
            <person name="Clark A.G."/>
            <person name="Eisen M.B."/>
            <person name="Smith D.R."/>
            <person name="Bergman C.M."/>
            <person name="Oliver B."/>
            <person name="Markow T.A."/>
            <person name="Kaufman T.C."/>
            <person name="Kellis M."/>
            <person name="Gelbart W."/>
            <person name="Iyer V.N."/>
            <person name="Pollard D.A."/>
            <person name="Sackton T.B."/>
            <person name="Larracuente A.M."/>
            <person name="Singh N.D."/>
            <person name="Abad J.P."/>
            <person name="Abt D.N."/>
            <person name="Adryan B."/>
            <person name="Aguade M."/>
            <person name="Akashi H."/>
            <person name="Anderson W.W."/>
            <person name="Aquadro C.F."/>
            <person name="Ardell D.H."/>
            <person name="Arguello R."/>
            <person name="Artieri C.G."/>
            <person name="Barbash D.A."/>
            <person name="Barker D."/>
            <person name="Barsanti P."/>
            <person name="Batterham P."/>
            <person name="Batzoglou S."/>
            <person name="Begun D."/>
            <person name="Bhutkar A."/>
            <person name="Blanco E."/>
            <person name="Bosak S.A."/>
            <person name="Bradley R.K."/>
            <person name="Brand A.D."/>
            <person name="Brent M.R."/>
            <person name="Brooks A.N."/>
            <person name="Brown R.H."/>
            <person name="Butlin R.K."/>
            <person name="Caggese C."/>
            <person name="Calvi B.R."/>
            <person name="Bernardo de Carvalho A."/>
            <person name="Caspi A."/>
            <person name="Castrezana S."/>
            <person name="Celniker S.E."/>
            <person name="Chang J.L."/>
            <person name="Chapple C."/>
            <person name="Chatterji S."/>
            <person name="Chinwalla A."/>
            <person name="Civetta A."/>
            <person name="Clifton S.W."/>
            <person name="Comeron J.M."/>
            <person name="Costello J.C."/>
            <person name="Coyne J.A."/>
            <person name="Daub J."/>
            <person name="David R.G."/>
            <person name="Delcher A.L."/>
            <person name="Delehaunty K."/>
            <person name="Do C.B."/>
            <person name="Ebling H."/>
            <person name="Edwards K."/>
            <person name="Eickbush T."/>
            <person name="Evans J.D."/>
            <person name="Filipski A."/>
            <person name="Findeiss S."/>
            <person name="Freyhult E."/>
            <person name="Fulton L."/>
            <person name="Fulton R."/>
            <person name="Garcia A.C."/>
            <person name="Gardiner A."/>
            <person name="Garfield D.A."/>
            <person name="Garvin B.E."/>
            <person name="Gibson G."/>
            <person name="Gilbert D."/>
            <person name="Gnerre S."/>
            <person name="Godfrey J."/>
            <person name="Good R."/>
            <person name="Gotea V."/>
            <person name="Gravely B."/>
            <person name="Greenberg A.J."/>
            <person name="Griffiths-Jones S."/>
            <person name="Gross S."/>
            <person name="Guigo R."/>
            <person name="Gustafson E.A."/>
            <person name="Haerty W."/>
            <person name="Hahn M.W."/>
            <person name="Halligan D.L."/>
            <person name="Halpern A.L."/>
            <person name="Halter G.M."/>
            <person name="Han M.V."/>
            <person name="Heger A."/>
            <person name="Hillier L."/>
            <person name="Hinrichs A.S."/>
            <person name="Holmes I."/>
            <person name="Hoskins R.A."/>
            <person name="Hubisz M.J."/>
            <person name="Hultmark D."/>
            <person name="Huntley M.A."/>
            <person name="Jaffe D.B."/>
            <person name="Jagadeeshan S."/>
            <person name="Jeck W.R."/>
            <person name="Johnson J."/>
            <person name="Jones C.D."/>
            <person name="Jordan W.C."/>
            <person name="Karpen G.H."/>
            <person name="Kataoka E."/>
            <person name="Keightley P.D."/>
            <person name="Kheradpour P."/>
            <person name="Kirkness E.F."/>
            <person name="Koerich L.B."/>
            <person name="Kristiansen K."/>
            <person name="Kudrna D."/>
            <person name="Kulathinal R.J."/>
            <person name="Kumar S."/>
            <person name="Kwok R."/>
            <person name="Lander E."/>
            <person name="Langley C.H."/>
            <person name="Lapoint R."/>
            <person name="Lazzaro B.P."/>
            <person name="Lee S.J."/>
            <person name="Levesque L."/>
            <person name="Li R."/>
            <person name="Lin C.F."/>
            <person name="Lin M.F."/>
            <person name="Lindblad-Toh K."/>
            <person name="Llopart A."/>
            <person name="Long M."/>
            <person name="Low L."/>
            <person name="Lozovsky E."/>
            <person name="Lu J."/>
            <person name="Luo M."/>
            <person name="Machado C.A."/>
            <person name="Makalowski W."/>
            <person name="Marzo M."/>
            <person name="Matsuda M."/>
            <person name="Matzkin L."/>
            <person name="McAllister B."/>
            <person name="McBride C.S."/>
            <person name="McKernan B."/>
            <person name="McKernan K."/>
            <person name="Mendez-Lago M."/>
            <person name="Minx P."/>
            <person name="Mollenhauer M.U."/>
            <person name="Montooth K."/>
            <person name="Mount S.M."/>
            <person name="Mu X."/>
            <person name="Myers E."/>
            <person name="Negre B."/>
            <person name="Newfeld S."/>
            <person name="Nielsen R."/>
            <person name="Noor M.A."/>
            <person name="O'Grady P."/>
            <person name="Pachter L."/>
            <person name="Papaceit M."/>
            <person name="Parisi M.J."/>
            <person name="Parisi M."/>
            <person name="Parts L."/>
            <person name="Pedersen J.S."/>
            <person name="Pesole G."/>
            <person name="Phillippy A.M."/>
            <person name="Ponting C.P."/>
            <person name="Pop M."/>
            <person name="Porcelli D."/>
            <person name="Powell J.R."/>
            <person name="Prohaska S."/>
            <person name="Pruitt K."/>
            <person name="Puig M."/>
            <person name="Quesneville H."/>
            <person name="Ram K.R."/>
            <person name="Rand D."/>
            <person name="Rasmussen M.D."/>
            <person name="Reed L.K."/>
            <person name="Reenan R."/>
            <person name="Reily A."/>
            <person name="Remington K.A."/>
            <person name="Rieger T.T."/>
            <person name="Ritchie M.G."/>
            <person name="Robin C."/>
            <person name="Rogers Y.H."/>
            <person name="Rohde C."/>
            <person name="Rozas J."/>
            <person name="Rubenfield M.J."/>
            <person name="Ruiz A."/>
            <person name="Russo S."/>
            <person name="Salzberg S.L."/>
            <person name="Sanchez-Gracia A."/>
            <person name="Saranga D.J."/>
            <person name="Sato H."/>
            <person name="Schaeffer S.W."/>
            <person name="Schatz M.C."/>
            <person name="Schlenke T."/>
            <person name="Schwartz R."/>
            <person name="Segarra C."/>
            <person name="Singh R.S."/>
            <person name="Sirot L."/>
            <person name="Sirota M."/>
            <person name="Sisneros N.B."/>
            <person name="Smith C.D."/>
            <person name="Smith T.F."/>
            <person name="Spieth J."/>
            <person name="Stage D.E."/>
            <person name="Stark A."/>
            <person name="Stephan W."/>
            <person name="Strausberg R.L."/>
            <person name="Strempel S."/>
            <person name="Sturgill D."/>
            <person name="Sutton G."/>
            <person name="Sutton G.G."/>
            <person name="Tao W."/>
            <person name="Teichmann S."/>
            <person name="Tobari Y.N."/>
            <person name="Tomimura Y."/>
            <person name="Tsolas J.M."/>
            <person name="Valente V.L."/>
            <person name="Venter E."/>
            <person name="Venter J.C."/>
            <person name="Vicario S."/>
            <person name="Vieira F.G."/>
            <person name="Vilella A.J."/>
            <person name="Villasante A."/>
            <person name="Walenz B."/>
            <person name="Wang J."/>
            <person name="Wasserman M."/>
            <person name="Watts T."/>
            <person name="Wilson D."/>
            <person name="Wilson R.K."/>
            <person name="Wing R.A."/>
            <person name="Wolfner M.F."/>
            <person name="Wong A."/>
            <person name="Wong G.K."/>
            <person name="Wu C.I."/>
            <person name="Wu G."/>
            <person name="Yamamoto D."/>
            <person name="Yang H.P."/>
            <person name="Yang S.P."/>
            <person name="Yorke J.A."/>
            <person name="Yoshida K."/>
            <person name="Zdobnov E."/>
            <person name="Zhang P."/>
            <person name="Zhang Y."/>
            <person name="Zimin A.V."/>
            <person name="Baldwin J."/>
            <person name="Abdouelleil A."/>
            <person name="Abdulkadir J."/>
            <person name="Abebe A."/>
            <person name="Abera B."/>
            <person name="Abreu J."/>
            <person name="Acer S.C."/>
            <person name="Aftuck L."/>
            <person name="Alexander A."/>
            <person name="An P."/>
            <person name="Anderson E."/>
            <person name="Anderson S."/>
            <person name="Arachi H."/>
            <person name="Azer M."/>
            <person name="Bachantsang P."/>
            <person name="Barry A."/>
            <person name="Bayul T."/>
            <person name="Berlin A."/>
            <person name="Bessette D."/>
            <person name="Bloom T."/>
            <person name="Blye J."/>
            <person name="Boguslavskiy L."/>
            <person name="Bonnet C."/>
            <person name="Boukhgalter B."/>
            <person name="Bourzgui I."/>
            <person name="Brown A."/>
            <person name="Cahill P."/>
            <person name="Channer S."/>
            <person name="Cheshatsang Y."/>
            <person name="Chuda L."/>
            <person name="Citroen M."/>
            <person name="Collymore A."/>
            <person name="Cooke P."/>
            <person name="Costello M."/>
            <person name="D'Aco K."/>
            <person name="Daza R."/>
            <person name="De Haan G."/>
            <person name="DeGray S."/>
            <person name="DeMaso C."/>
            <person name="Dhargay N."/>
            <person name="Dooley K."/>
            <person name="Dooley E."/>
            <person name="Doricent M."/>
            <person name="Dorje P."/>
            <person name="Dorjee K."/>
            <person name="Dupes A."/>
            <person name="Elong R."/>
            <person name="Falk J."/>
            <person name="Farina A."/>
            <person name="Faro S."/>
            <person name="Ferguson D."/>
            <person name="Fisher S."/>
            <person name="Foley C.D."/>
            <person name="Franke A."/>
            <person name="Friedrich D."/>
            <person name="Gadbois L."/>
            <person name="Gearin G."/>
            <person name="Gearin C.R."/>
            <person name="Giannoukos G."/>
            <person name="Goode T."/>
            <person name="Graham J."/>
            <person name="Grandbois E."/>
            <person name="Grewal S."/>
            <person name="Gyaltsen K."/>
            <person name="Hafez N."/>
            <person name="Hagos B."/>
            <person name="Hall J."/>
            <person name="Henson C."/>
            <person name="Hollinger A."/>
            <person name="Honan T."/>
            <person name="Huard M.D."/>
            <person name="Hughes L."/>
            <person name="Hurhula B."/>
            <person name="Husby M.E."/>
            <person name="Kamat A."/>
            <person name="Kanga B."/>
            <person name="Kashin S."/>
            <person name="Khazanovich D."/>
            <person name="Kisner P."/>
            <person name="Lance K."/>
            <person name="Lara M."/>
            <person name="Lee W."/>
            <person name="Lennon N."/>
            <person name="Letendre F."/>
            <person name="LeVine R."/>
            <person name="Lipovsky A."/>
            <person name="Liu X."/>
            <person name="Liu J."/>
            <person name="Liu S."/>
            <person name="Lokyitsang T."/>
            <person name="Lokyitsang Y."/>
            <person name="Lubonja R."/>
            <person name="Lui A."/>
            <person name="MacDonald P."/>
            <person name="Magnisalis V."/>
            <person name="Maru K."/>
            <person name="Matthews C."/>
            <person name="McCusker W."/>
            <person name="McDonough S."/>
            <person name="Mehta T."/>
            <person name="Meldrim J."/>
            <person name="Meneus L."/>
            <person name="Mihai O."/>
            <person name="Mihalev A."/>
            <person name="Mihova T."/>
            <person name="Mittelman R."/>
            <person name="Mlenga V."/>
            <person name="Montmayeur A."/>
            <person name="Mulrain L."/>
            <person name="Navidi A."/>
            <person name="Naylor J."/>
            <person name="Negash T."/>
            <person name="Nguyen T."/>
            <person name="Nguyen N."/>
            <person name="Nicol R."/>
            <person name="Norbu C."/>
            <person name="Norbu N."/>
            <person name="Novod N."/>
            <person name="O'Neill B."/>
            <person name="Osman S."/>
            <person name="Markiewicz E."/>
            <person name="Oyono O.L."/>
            <person name="Patti C."/>
            <person name="Phunkhang P."/>
            <person name="Pierre F."/>
            <person name="Priest M."/>
            <person name="Raghuraman S."/>
            <person name="Rege F."/>
            <person name="Reyes R."/>
            <person name="Rise C."/>
            <person name="Rogov P."/>
            <person name="Ross K."/>
            <person name="Ryan E."/>
            <person name="Settipalli S."/>
            <person name="Shea T."/>
            <person name="Sherpa N."/>
            <person name="Shi L."/>
            <person name="Shih D."/>
            <person name="Sparrow T."/>
            <person name="Spaulding J."/>
            <person name="Stalker J."/>
            <person name="Stange-Thomann N."/>
            <person name="Stavropoulos S."/>
            <person name="Stone C."/>
            <person name="Strader C."/>
            <person name="Tesfaye S."/>
            <person name="Thomson T."/>
            <person name="Thoulutsang Y."/>
            <person name="Thoulutsang D."/>
            <person name="Topham K."/>
            <person name="Topping I."/>
            <person name="Tsamla T."/>
            <person name="Vassiliev H."/>
            <person name="Vo A."/>
            <person name="Wangchuk T."/>
            <person name="Wangdi T."/>
            <person name="Weiand M."/>
            <person name="Wilkinson J."/>
            <person name="Wilson A."/>
            <person name="Yadav S."/>
            <person name="Young G."/>
            <person name="Yu Q."/>
            <person name="Zembek L."/>
            <person name="Zhong D."/>
            <person name="Zimmer A."/>
            <person name="Zwirko Z."/>
            <person name="Jaffe D.B."/>
            <person name="Alvarez P."/>
            <person name="Brockman W."/>
            <person name="Butler J."/>
            <person name="Chin C."/>
            <person name="Gnerre S."/>
            <person name="Grabherr M."/>
            <person name="Kleber M."/>
            <person name="Mauceli E."/>
            <person name="MacCallum I."/>
        </authorList>
    </citation>
    <scope>NUCLEOTIDE SEQUENCE [LARGE SCALE GENOMIC DNA]</scope>
    <source>
        <strain evidence="2 3">TSC#14021-0224.01</strain>
    </source>
</reference>
<evidence type="ECO:0000313" key="2">
    <source>
        <dbReference type="EMBL" id="EDV53284.1"/>
    </source>
</evidence>
<name>B3P5N4_DROER</name>
<evidence type="ECO:0000313" key="3">
    <source>
        <dbReference type="Proteomes" id="UP000008711"/>
    </source>
</evidence>
<accession>B3P5N4</accession>
<dbReference type="EMBL" id="CH954182">
    <property type="protein sequence ID" value="EDV53284.1"/>
    <property type="molecule type" value="Genomic_DNA"/>
</dbReference>
<dbReference type="HOGENOM" id="CLU_2815103_0_0_1"/>
<feature type="region of interest" description="Disordered" evidence="1">
    <location>
        <begin position="1"/>
        <end position="50"/>
    </location>
</feature>
<protein>
    <submittedName>
        <fullName evidence="2">GG11628</fullName>
    </submittedName>
</protein>
<feature type="compositionally biased region" description="Low complexity" evidence="1">
    <location>
        <begin position="21"/>
        <end position="32"/>
    </location>
</feature>
<dbReference type="AlphaFoldDB" id="B3P5N4"/>
<evidence type="ECO:0000256" key="1">
    <source>
        <dbReference type="SAM" id="MobiDB-lite"/>
    </source>
</evidence>
<sequence>MLINNIARLNGQHQDQHQHQEQNQNQNQNQIQELEGPKQGNGCRPKSDKFKSEVLTATFIAAASAAT</sequence>
<organism evidence="2 3">
    <name type="scientific">Drosophila erecta</name>
    <name type="common">Fruit fly</name>
    <dbReference type="NCBI Taxonomy" id="7220"/>
    <lineage>
        <taxon>Eukaryota</taxon>
        <taxon>Metazoa</taxon>
        <taxon>Ecdysozoa</taxon>
        <taxon>Arthropoda</taxon>
        <taxon>Hexapoda</taxon>
        <taxon>Insecta</taxon>
        <taxon>Pterygota</taxon>
        <taxon>Neoptera</taxon>
        <taxon>Endopterygota</taxon>
        <taxon>Diptera</taxon>
        <taxon>Brachycera</taxon>
        <taxon>Muscomorpha</taxon>
        <taxon>Ephydroidea</taxon>
        <taxon>Drosophilidae</taxon>
        <taxon>Drosophila</taxon>
        <taxon>Sophophora</taxon>
    </lineage>
</organism>
<keyword evidence="3" id="KW-1185">Reference proteome</keyword>
<reference evidence="2 3" key="2">
    <citation type="journal article" date="2008" name="Bioinformatics">
        <title>Assembly reconciliation.</title>
        <authorList>
            <person name="Zimin A.V."/>
            <person name="Smith D.R."/>
            <person name="Sutton G."/>
            <person name="Yorke J.A."/>
        </authorList>
    </citation>
    <scope>NUCLEOTIDE SEQUENCE [LARGE SCALE GENOMIC DNA]</scope>
    <source>
        <strain evidence="2 3">TSC#14021-0224.01</strain>
    </source>
</reference>
<dbReference type="Proteomes" id="UP000008711">
    <property type="component" value="Unassembled WGS sequence"/>
</dbReference>